<evidence type="ECO:0000313" key="4">
    <source>
        <dbReference type="Proteomes" id="UP000663879"/>
    </source>
</evidence>
<keyword evidence="1" id="KW-0812">Transmembrane</keyword>
<dbReference type="Proteomes" id="UP000663879">
    <property type="component" value="Unassembled WGS sequence"/>
</dbReference>
<organism evidence="3 4">
    <name type="scientific">Brachionus calyciflorus</name>
    <dbReference type="NCBI Taxonomy" id="104777"/>
    <lineage>
        <taxon>Eukaryota</taxon>
        <taxon>Metazoa</taxon>
        <taxon>Spiralia</taxon>
        <taxon>Gnathifera</taxon>
        <taxon>Rotifera</taxon>
        <taxon>Eurotatoria</taxon>
        <taxon>Monogononta</taxon>
        <taxon>Pseudotrocha</taxon>
        <taxon>Ploima</taxon>
        <taxon>Brachionidae</taxon>
        <taxon>Brachionus</taxon>
    </lineage>
</organism>
<dbReference type="PROSITE" id="PS51450">
    <property type="entry name" value="LRR"/>
    <property type="match status" value="1"/>
</dbReference>
<name>A0A814N6J6_9BILA</name>
<keyword evidence="1" id="KW-1133">Transmembrane helix</keyword>
<sequence length="375" mass="44605">MIFSVHLFSKILLFNLLLLSKANDCNYKLCTKFKNCLDGQAQLFKEEIYLQCQNLNLTIRFYNFTFESNTSYDFNRFNYLSQIRIEESKLDQLIKAEQILELKNYTIKKCLLTKLDRNDYIPEKILNLDFSSNLIDQIRPDFFSKFFNLISLNLSDNKLKQIQSLNFNSLVLEYLDMSKNILEFIYELNLKQSSMIQIKLESNYNLKQLPSISANSNIIIDQLDFKNQSNLNLLFLDSLQKSKYKSISINRINISSSWFKTDRNLLMCFLNFFQVKKFSIDFKLNLNDTKNLTYCDKYNSLSLGESRLNEQSFMTQNSTKNDKKCTRYIFKKEDDYYDYKEIIGGFNLVFVIFIILLFINLKIKSLKNSENKFYY</sequence>
<feature type="transmembrane region" description="Helical" evidence="1">
    <location>
        <begin position="342"/>
        <end position="361"/>
    </location>
</feature>
<accession>A0A814N6J6</accession>
<keyword evidence="2" id="KW-0732">Signal</keyword>
<evidence type="ECO:0000256" key="2">
    <source>
        <dbReference type="SAM" id="SignalP"/>
    </source>
</evidence>
<feature type="signal peptide" evidence="2">
    <location>
        <begin position="1"/>
        <end position="22"/>
    </location>
</feature>
<feature type="chain" id="PRO_5032368305" description="Transmembrane protein" evidence="2">
    <location>
        <begin position="23"/>
        <end position="375"/>
    </location>
</feature>
<dbReference type="AlphaFoldDB" id="A0A814N6J6"/>
<dbReference type="EMBL" id="CAJNOC010006891">
    <property type="protein sequence ID" value="CAF1088030.1"/>
    <property type="molecule type" value="Genomic_DNA"/>
</dbReference>
<dbReference type="Gene3D" id="3.80.10.10">
    <property type="entry name" value="Ribonuclease Inhibitor"/>
    <property type="match status" value="1"/>
</dbReference>
<reference evidence="3" key="1">
    <citation type="submission" date="2021-02" db="EMBL/GenBank/DDBJ databases">
        <authorList>
            <person name="Nowell W R."/>
        </authorList>
    </citation>
    <scope>NUCLEOTIDE SEQUENCE</scope>
    <source>
        <strain evidence="3">Ploen Becks lab</strain>
    </source>
</reference>
<comment type="caution">
    <text evidence="3">The sequence shown here is derived from an EMBL/GenBank/DDBJ whole genome shotgun (WGS) entry which is preliminary data.</text>
</comment>
<gene>
    <name evidence="3" type="ORF">OXX778_LOCUS20524</name>
</gene>
<protein>
    <recommendedName>
        <fullName evidence="5">Transmembrane protein</fullName>
    </recommendedName>
</protein>
<evidence type="ECO:0000313" key="3">
    <source>
        <dbReference type="EMBL" id="CAF1088030.1"/>
    </source>
</evidence>
<keyword evidence="4" id="KW-1185">Reference proteome</keyword>
<evidence type="ECO:0008006" key="5">
    <source>
        <dbReference type="Google" id="ProtNLM"/>
    </source>
</evidence>
<evidence type="ECO:0000256" key="1">
    <source>
        <dbReference type="SAM" id="Phobius"/>
    </source>
</evidence>
<dbReference type="OrthoDB" id="676979at2759"/>
<dbReference type="SUPFAM" id="SSF52058">
    <property type="entry name" value="L domain-like"/>
    <property type="match status" value="2"/>
</dbReference>
<dbReference type="InterPro" id="IPR032675">
    <property type="entry name" value="LRR_dom_sf"/>
</dbReference>
<proteinExistence type="predicted"/>
<dbReference type="InterPro" id="IPR001611">
    <property type="entry name" value="Leu-rich_rpt"/>
</dbReference>
<keyword evidence="1" id="KW-0472">Membrane</keyword>